<evidence type="ECO:0000256" key="1">
    <source>
        <dbReference type="SAM" id="MobiDB-lite"/>
    </source>
</evidence>
<accession>A0A8H6JV70</accession>
<dbReference type="Pfam" id="PF20237">
    <property type="entry name" value="DUF6594"/>
    <property type="match status" value="1"/>
</dbReference>
<sequence>MKKLRIVQQITTPLRTHAVRSQPEKPDRGPKAQRFEALAEPLCPSRLDSLHHLLQMGSKKRDRAPTSPTLQQGSSLMPSTELVWPAIGSWCNQVGPETEVGCSEVFIRNRISTTDYCSPNAKFAVDKYPAGWPRIAAEQEAYPNAANNRKFGYLLKRCILDGESKLASLERRLFKLDHRLPIDDDMPTSDAQTSSGVASQSRPPQDVSGTLREICDLLPSYHQLLLNQKAFQSLHEVHRDEYNNMYAKIREENYLDEKDMAYLNHPDDFINAESDPMWRPFEALLYKLPNSILSVLEDKEASNRAHAFLLSLGTLRVLYKTIVIWFYALILLLPVIVLYVHPTMSQQAVICILAFFTILFTASMALHRGMKAENILLGVCAYAAVLVAFLANFQKDAEE</sequence>
<comment type="caution">
    <text evidence="4">The sequence shown here is derived from an EMBL/GenBank/DDBJ whole genome shotgun (WGS) entry which is preliminary data.</text>
</comment>
<name>A0A8H6JV70_9PEZI</name>
<feature type="domain" description="DUF6594" evidence="3">
    <location>
        <begin position="132"/>
        <end position="387"/>
    </location>
</feature>
<dbReference type="PANTHER" id="PTHR34502:SF3">
    <property type="entry name" value="DUF6594 DOMAIN-CONTAINING PROTEIN"/>
    <property type="match status" value="1"/>
</dbReference>
<keyword evidence="2" id="KW-0812">Transmembrane</keyword>
<feature type="transmembrane region" description="Helical" evidence="2">
    <location>
        <begin position="322"/>
        <end position="341"/>
    </location>
</feature>
<protein>
    <recommendedName>
        <fullName evidence="3">DUF6594 domain-containing protein</fullName>
    </recommendedName>
</protein>
<evidence type="ECO:0000313" key="5">
    <source>
        <dbReference type="Proteomes" id="UP000652219"/>
    </source>
</evidence>
<dbReference type="AlphaFoldDB" id="A0A8H6JV70"/>
<dbReference type="InterPro" id="IPR046529">
    <property type="entry name" value="DUF6594"/>
</dbReference>
<feature type="transmembrane region" description="Helical" evidence="2">
    <location>
        <begin position="347"/>
        <end position="366"/>
    </location>
</feature>
<dbReference type="EMBL" id="WIGN01000008">
    <property type="protein sequence ID" value="KAF6819805.1"/>
    <property type="molecule type" value="Genomic_DNA"/>
</dbReference>
<evidence type="ECO:0000313" key="4">
    <source>
        <dbReference type="EMBL" id="KAF6819805.1"/>
    </source>
</evidence>
<keyword evidence="5" id="KW-1185">Reference proteome</keyword>
<feature type="transmembrane region" description="Helical" evidence="2">
    <location>
        <begin position="375"/>
        <end position="393"/>
    </location>
</feature>
<keyword evidence="2" id="KW-1133">Transmembrane helix</keyword>
<feature type="compositionally biased region" description="Polar residues" evidence="1">
    <location>
        <begin position="66"/>
        <end position="75"/>
    </location>
</feature>
<keyword evidence="2" id="KW-0472">Membrane</keyword>
<evidence type="ECO:0000256" key="2">
    <source>
        <dbReference type="SAM" id="Phobius"/>
    </source>
</evidence>
<feature type="region of interest" description="Disordered" evidence="1">
    <location>
        <begin position="56"/>
        <end position="75"/>
    </location>
</feature>
<organism evidence="4 5">
    <name type="scientific">Colletotrichum sojae</name>
    <dbReference type="NCBI Taxonomy" id="2175907"/>
    <lineage>
        <taxon>Eukaryota</taxon>
        <taxon>Fungi</taxon>
        <taxon>Dikarya</taxon>
        <taxon>Ascomycota</taxon>
        <taxon>Pezizomycotina</taxon>
        <taxon>Sordariomycetes</taxon>
        <taxon>Hypocreomycetidae</taxon>
        <taxon>Glomerellales</taxon>
        <taxon>Glomerellaceae</taxon>
        <taxon>Colletotrichum</taxon>
        <taxon>Colletotrichum orchidearum species complex</taxon>
    </lineage>
</organism>
<feature type="region of interest" description="Disordered" evidence="1">
    <location>
        <begin position="184"/>
        <end position="207"/>
    </location>
</feature>
<evidence type="ECO:0000259" key="3">
    <source>
        <dbReference type="Pfam" id="PF20237"/>
    </source>
</evidence>
<dbReference type="PANTHER" id="PTHR34502">
    <property type="entry name" value="DUF6594 DOMAIN-CONTAINING PROTEIN-RELATED"/>
    <property type="match status" value="1"/>
</dbReference>
<gene>
    <name evidence="4" type="ORF">CSOJ01_01212</name>
</gene>
<proteinExistence type="predicted"/>
<reference evidence="4 5" key="1">
    <citation type="journal article" date="2020" name="Phytopathology">
        <title>Genome Sequence Resources of Colletotrichum truncatum, C. plurivorum, C. musicola, and C. sojae: Four Species Pathogenic to Soybean (Glycine max).</title>
        <authorList>
            <person name="Rogerio F."/>
            <person name="Boufleur T.R."/>
            <person name="Ciampi-Guillardi M."/>
            <person name="Sukno S.A."/>
            <person name="Thon M.R."/>
            <person name="Massola Junior N.S."/>
            <person name="Baroncelli R."/>
        </authorList>
    </citation>
    <scope>NUCLEOTIDE SEQUENCE [LARGE SCALE GENOMIC DNA]</scope>
    <source>
        <strain evidence="4 5">LFN0009</strain>
    </source>
</reference>
<dbReference type="Proteomes" id="UP000652219">
    <property type="component" value="Unassembled WGS sequence"/>
</dbReference>
<feature type="compositionally biased region" description="Polar residues" evidence="1">
    <location>
        <begin position="189"/>
        <end position="203"/>
    </location>
</feature>